<dbReference type="CDD" id="cd00037">
    <property type="entry name" value="CLECT"/>
    <property type="match status" value="1"/>
</dbReference>
<keyword evidence="6" id="KW-0325">Glycoprotein</keyword>
<keyword evidence="2 11" id="KW-0812">Transmembrane</keyword>
<evidence type="ECO:0000256" key="11">
    <source>
        <dbReference type="SAM" id="Phobius"/>
    </source>
</evidence>
<keyword evidence="15" id="KW-1185">Reference proteome</keyword>
<evidence type="ECO:0000256" key="6">
    <source>
        <dbReference type="ARBA" id="ARBA00023180"/>
    </source>
</evidence>
<proteinExistence type="inferred from homology"/>
<dbReference type="InterPro" id="IPR016187">
    <property type="entry name" value="CTDL_fold"/>
</dbReference>
<dbReference type="InterPro" id="IPR057530">
    <property type="entry name" value="TIM-barrel_MTC6"/>
</dbReference>
<dbReference type="AlphaFoldDB" id="A0AAD5KB82"/>
<evidence type="ECO:0000259" key="13">
    <source>
        <dbReference type="Pfam" id="PF25506"/>
    </source>
</evidence>
<comment type="caution">
    <text evidence="14">The sequence shown here is derived from an EMBL/GenBank/DDBJ whole genome shotgun (WGS) entry which is preliminary data.</text>
</comment>
<evidence type="ECO:0000256" key="4">
    <source>
        <dbReference type="ARBA" id="ARBA00022989"/>
    </source>
</evidence>
<evidence type="ECO:0000256" key="3">
    <source>
        <dbReference type="ARBA" id="ARBA00022729"/>
    </source>
</evidence>
<organism evidence="14 15">
    <name type="scientific">Phascolomyces articulosus</name>
    <dbReference type="NCBI Taxonomy" id="60185"/>
    <lineage>
        <taxon>Eukaryota</taxon>
        <taxon>Fungi</taxon>
        <taxon>Fungi incertae sedis</taxon>
        <taxon>Mucoromycota</taxon>
        <taxon>Mucoromycotina</taxon>
        <taxon>Mucoromycetes</taxon>
        <taxon>Mucorales</taxon>
        <taxon>Lichtheimiaceae</taxon>
        <taxon>Phascolomyces</taxon>
    </lineage>
</organism>
<evidence type="ECO:0000256" key="5">
    <source>
        <dbReference type="ARBA" id="ARBA00023136"/>
    </source>
</evidence>
<dbReference type="Pfam" id="PF25506">
    <property type="entry name" value="TIM-barrel_MTC6"/>
    <property type="match status" value="1"/>
</dbReference>
<dbReference type="SUPFAM" id="SSF56436">
    <property type="entry name" value="C-type lectin-like"/>
    <property type="match status" value="1"/>
</dbReference>
<evidence type="ECO:0000256" key="8">
    <source>
        <dbReference type="ARBA" id="ARBA00038159"/>
    </source>
</evidence>
<evidence type="ECO:0000313" key="14">
    <source>
        <dbReference type="EMBL" id="KAI9277154.1"/>
    </source>
</evidence>
<comment type="subcellular location">
    <subcellularLocation>
        <location evidence="1">Membrane</location>
        <topology evidence="1">Single-pass type I membrane protein</topology>
    </subcellularLocation>
</comment>
<keyword evidence="5 11" id="KW-0472">Membrane</keyword>
<feature type="signal peptide" evidence="12">
    <location>
        <begin position="1"/>
        <end position="21"/>
    </location>
</feature>
<evidence type="ECO:0000256" key="7">
    <source>
        <dbReference type="ARBA" id="ARBA00037703"/>
    </source>
</evidence>
<dbReference type="InterPro" id="IPR051008">
    <property type="entry name" value="Telomere_Capping_Maintenance"/>
</dbReference>
<accession>A0AAD5KB82</accession>
<dbReference type="PANTHER" id="PTHR35518:SF2">
    <property type="entry name" value="MAINTENANCE OF TELOMERE CAPPING PROTEIN 6"/>
    <property type="match status" value="1"/>
</dbReference>
<evidence type="ECO:0000256" key="9">
    <source>
        <dbReference type="ARBA" id="ARBA00039865"/>
    </source>
</evidence>
<feature type="chain" id="PRO_5042244770" description="Maintenance of telomere capping protein 6" evidence="12">
    <location>
        <begin position="22"/>
        <end position="677"/>
    </location>
</feature>
<sequence>MRFTIPILWLVLIYAIDIVTAFLSKRVQLPETYTDNTPYKGLDFDSINVTLPLRTQRDIGLNVTIDRWLWPAIDLRSAYFGNDYSAQKLSHVEDIIYMGYRRLVVDIYWDPDRHTWQLCPVKLPSSALSRKSKRSDNKVSPTTTPSSSPLVGAAKKNNHNNSSTSLHRAASSTTGRIVNNLIPISTEDVDIGQYKCAPWYTFQQFLDSVNHYLTATDITTAPSETSLLFLVLNLHQLTSSNNNSNDGAGDNDSLGEIIRSTIVGTDRNTSRLYTPNDLIRNRQNLTASFDPQQREGSTLQEEDSLPIFDPNAGELNSDSAWPTFIYLIQRDIQLLVGFGYNELPTNTNYNHLQQDEDTIFNSTQLGAGWYMNQVNLTDMEVSGWADCSRPSNNTYVLPTSTGNVTSGTSPSEEPMSSDDTILSWSWVYMNDWNNAPFSYNTTLKAVQCGYSPYFTMQNYTDDNSDYSTNDTTHLADNILGTIWSWDIGEPKISSNPHCAMIQRWNGRWRAGDCTELLRVACRHKDDPNKWLLTQTYVSYDRAFSACPDDYVFDCPRIPQQNRMLLNSLAQDFEQNGAKDEDTRNILHHLFWINLNSGNNGSCWVVGLFSTCWWMTDNANVFQKLIRTSAIAGAIVLILVGIFTWIKCARWWRTRKAQIRKNFIKDLLARREYVTVPA</sequence>
<comment type="function">
    <text evidence="7">May be involved in telomere capping.</text>
</comment>
<evidence type="ECO:0000256" key="1">
    <source>
        <dbReference type="ARBA" id="ARBA00004479"/>
    </source>
</evidence>
<evidence type="ECO:0000256" key="2">
    <source>
        <dbReference type="ARBA" id="ARBA00022692"/>
    </source>
</evidence>
<comment type="similarity">
    <text evidence="8">Belongs to the MTC6 family.</text>
</comment>
<feature type="compositionally biased region" description="Polar residues" evidence="10">
    <location>
        <begin position="159"/>
        <end position="171"/>
    </location>
</feature>
<dbReference type="EMBL" id="JAIXMP010000002">
    <property type="protein sequence ID" value="KAI9277154.1"/>
    <property type="molecule type" value="Genomic_DNA"/>
</dbReference>
<protein>
    <recommendedName>
        <fullName evidence="9">Maintenance of telomere capping protein 6</fullName>
    </recommendedName>
</protein>
<keyword evidence="3 12" id="KW-0732">Signal</keyword>
<feature type="compositionally biased region" description="Polar residues" evidence="10">
    <location>
        <begin position="396"/>
        <end position="411"/>
    </location>
</feature>
<dbReference type="Proteomes" id="UP001209540">
    <property type="component" value="Unassembled WGS sequence"/>
</dbReference>
<name>A0AAD5KB82_9FUNG</name>
<keyword evidence="4 11" id="KW-1133">Transmembrane helix</keyword>
<reference evidence="14" key="1">
    <citation type="journal article" date="2022" name="IScience">
        <title>Evolution of zygomycete secretomes and the origins of terrestrial fungal ecologies.</title>
        <authorList>
            <person name="Chang Y."/>
            <person name="Wang Y."/>
            <person name="Mondo S."/>
            <person name="Ahrendt S."/>
            <person name="Andreopoulos W."/>
            <person name="Barry K."/>
            <person name="Beard J."/>
            <person name="Benny G.L."/>
            <person name="Blankenship S."/>
            <person name="Bonito G."/>
            <person name="Cuomo C."/>
            <person name="Desiro A."/>
            <person name="Gervers K.A."/>
            <person name="Hundley H."/>
            <person name="Kuo A."/>
            <person name="LaButti K."/>
            <person name="Lang B.F."/>
            <person name="Lipzen A."/>
            <person name="O'Donnell K."/>
            <person name="Pangilinan J."/>
            <person name="Reynolds N."/>
            <person name="Sandor L."/>
            <person name="Smith M.E."/>
            <person name="Tsang A."/>
            <person name="Grigoriev I.V."/>
            <person name="Stajich J.E."/>
            <person name="Spatafora J.W."/>
        </authorList>
    </citation>
    <scope>NUCLEOTIDE SEQUENCE</scope>
    <source>
        <strain evidence="14">RSA 2281</strain>
    </source>
</reference>
<reference evidence="14" key="2">
    <citation type="submission" date="2023-02" db="EMBL/GenBank/DDBJ databases">
        <authorList>
            <consortium name="DOE Joint Genome Institute"/>
            <person name="Mondo S.J."/>
            <person name="Chang Y."/>
            <person name="Wang Y."/>
            <person name="Ahrendt S."/>
            <person name="Andreopoulos W."/>
            <person name="Barry K."/>
            <person name="Beard J."/>
            <person name="Benny G.L."/>
            <person name="Blankenship S."/>
            <person name="Bonito G."/>
            <person name="Cuomo C."/>
            <person name="Desiro A."/>
            <person name="Gervers K.A."/>
            <person name="Hundley H."/>
            <person name="Kuo A."/>
            <person name="LaButti K."/>
            <person name="Lang B.F."/>
            <person name="Lipzen A."/>
            <person name="O'Donnell K."/>
            <person name="Pangilinan J."/>
            <person name="Reynolds N."/>
            <person name="Sandor L."/>
            <person name="Smith M.W."/>
            <person name="Tsang A."/>
            <person name="Grigoriev I.V."/>
            <person name="Stajich J.E."/>
            <person name="Spatafora J.W."/>
        </authorList>
    </citation>
    <scope>NUCLEOTIDE SEQUENCE</scope>
    <source>
        <strain evidence="14">RSA 2281</strain>
    </source>
</reference>
<dbReference type="PANTHER" id="PTHR35518">
    <property type="entry name" value="MAINTENANCE OF TELOMOERE CAPPING"/>
    <property type="match status" value="1"/>
</dbReference>
<feature type="compositionally biased region" description="Low complexity" evidence="10">
    <location>
        <begin position="140"/>
        <end position="149"/>
    </location>
</feature>
<feature type="region of interest" description="Disordered" evidence="10">
    <location>
        <begin position="396"/>
        <end position="416"/>
    </location>
</feature>
<feature type="domain" description="MTC6 partial TIM-barrel" evidence="13">
    <location>
        <begin position="50"/>
        <end position="467"/>
    </location>
</feature>
<gene>
    <name evidence="14" type="ORF">BDA99DRAFT_495024</name>
</gene>
<evidence type="ECO:0000256" key="10">
    <source>
        <dbReference type="SAM" id="MobiDB-lite"/>
    </source>
</evidence>
<evidence type="ECO:0000256" key="12">
    <source>
        <dbReference type="SAM" id="SignalP"/>
    </source>
</evidence>
<evidence type="ECO:0000313" key="15">
    <source>
        <dbReference type="Proteomes" id="UP001209540"/>
    </source>
</evidence>
<dbReference type="GO" id="GO:0016020">
    <property type="term" value="C:membrane"/>
    <property type="evidence" value="ECO:0007669"/>
    <property type="project" value="UniProtKB-SubCell"/>
</dbReference>
<feature type="transmembrane region" description="Helical" evidence="11">
    <location>
        <begin position="624"/>
        <end position="645"/>
    </location>
</feature>
<feature type="region of interest" description="Disordered" evidence="10">
    <location>
        <begin position="129"/>
        <end position="171"/>
    </location>
</feature>